<dbReference type="AlphaFoldDB" id="A0A1T4VT83"/>
<accession>A0A1T4VT83</accession>
<keyword evidence="3" id="KW-1133">Transmembrane helix</keyword>
<dbReference type="Gene3D" id="3.40.50.1000">
    <property type="entry name" value="HAD superfamily/HAD-like"/>
    <property type="match status" value="1"/>
</dbReference>
<dbReference type="STRING" id="39495.SAMN02745111_01522"/>
<evidence type="ECO:0000259" key="4">
    <source>
        <dbReference type="Pfam" id="PF00122"/>
    </source>
</evidence>
<dbReference type="GO" id="GO:0015086">
    <property type="term" value="F:cadmium ion transmembrane transporter activity"/>
    <property type="evidence" value="ECO:0007669"/>
    <property type="project" value="TreeGrafter"/>
</dbReference>
<keyword evidence="6" id="KW-1185">Reference proteome</keyword>
<gene>
    <name evidence="5" type="ORF">SAMN02745111_01522</name>
</gene>
<dbReference type="Proteomes" id="UP000190814">
    <property type="component" value="Unassembled WGS sequence"/>
</dbReference>
<keyword evidence="3" id="KW-0812">Transmembrane</keyword>
<dbReference type="InterPro" id="IPR059000">
    <property type="entry name" value="ATPase_P-type_domA"/>
</dbReference>
<evidence type="ECO:0000256" key="2">
    <source>
        <dbReference type="ARBA" id="ARBA00006024"/>
    </source>
</evidence>
<dbReference type="PANTHER" id="PTHR48085">
    <property type="entry name" value="CADMIUM/ZINC-TRANSPORTING ATPASE HMA2-RELATED"/>
    <property type="match status" value="1"/>
</dbReference>
<dbReference type="PANTHER" id="PTHR48085:SF5">
    <property type="entry name" value="CADMIUM_ZINC-TRANSPORTING ATPASE HMA4-RELATED"/>
    <property type="match status" value="1"/>
</dbReference>
<dbReference type="GO" id="GO:0016020">
    <property type="term" value="C:membrane"/>
    <property type="evidence" value="ECO:0007669"/>
    <property type="project" value="TreeGrafter"/>
</dbReference>
<feature type="transmembrane region" description="Helical" evidence="3">
    <location>
        <begin position="266"/>
        <end position="295"/>
    </location>
</feature>
<comment type="similarity">
    <text evidence="2">Belongs to the cation transport ATPase (P-type) (TC 3.A.3) family. Type IB subfamily.</text>
</comment>
<dbReference type="InterPro" id="IPR036412">
    <property type="entry name" value="HAD-like_sf"/>
</dbReference>
<feature type="transmembrane region" description="Helical" evidence="3">
    <location>
        <begin position="66"/>
        <end position="82"/>
    </location>
</feature>
<feature type="transmembrane region" description="Helical" evidence="3">
    <location>
        <begin position="88"/>
        <end position="106"/>
    </location>
</feature>
<keyword evidence="3" id="KW-0472">Membrane</keyword>
<feature type="transmembrane region" description="Helical" evidence="3">
    <location>
        <begin position="7"/>
        <end position="24"/>
    </location>
</feature>
<feature type="transmembrane region" description="Helical" evidence="3">
    <location>
        <begin position="232"/>
        <end position="254"/>
    </location>
</feature>
<feature type="transmembrane region" description="Helical" evidence="3">
    <location>
        <begin position="465"/>
        <end position="498"/>
    </location>
</feature>
<proteinExistence type="inferred from homology"/>
<dbReference type="Pfam" id="PF00122">
    <property type="entry name" value="E1-E2_ATPase"/>
    <property type="match status" value="1"/>
</dbReference>
<protein>
    <submittedName>
        <fullName evidence="5">E1-E2 ATPase</fullName>
    </submittedName>
</protein>
<dbReference type="EMBL" id="FUXZ01000009">
    <property type="protein sequence ID" value="SKA68055.1"/>
    <property type="molecule type" value="Genomic_DNA"/>
</dbReference>
<dbReference type="OrthoDB" id="9813266at2"/>
<dbReference type="InterPro" id="IPR023214">
    <property type="entry name" value="HAD_sf"/>
</dbReference>
<dbReference type="InterPro" id="IPR051014">
    <property type="entry name" value="Cation_Transport_ATPase_IB"/>
</dbReference>
<name>A0A1T4VT83_9FIRM</name>
<evidence type="ECO:0000313" key="5">
    <source>
        <dbReference type="EMBL" id="SKA68055.1"/>
    </source>
</evidence>
<dbReference type="InterPro" id="IPR008250">
    <property type="entry name" value="ATPase_P-typ_transduc_dom_A_sf"/>
</dbReference>
<dbReference type="Gene3D" id="2.70.150.10">
    <property type="entry name" value="Calcium-transporting ATPase, cytoplasmic transduction domain A"/>
    <property type="match status" value="1"/>
</dbReference>
<dbReference type="RefSeq" id="WP_078766387.1">
    <property type="nucleotide sequence ID" value="NZ_FUXZ01000009.1"/>
</dbReference>
<comment type="subcellular location">
    <subcellularLocation>
        <location evidence="1">Membrane</location>
        <topology evidence="1">Multi-pass membrane protein</topology>
    </subcellularLocation>
</comment>
<evidence type="ECO:0000313" key="6">
    <source>
        <dbReference type="Proteomes" id="UP000190814"/>
    </source>
</evidence>
<feature type="domain" description="P-type ATPase A" evidence="4">
    <location>
        <begin position="122"/>
        <end position="214"/>
    </location>
</feature>
<feature type="transmembrane region" description="Helical" evidence="3">
    <location>
        <begin position="36"/>
        <end position="54"/>
    </location>
</feature>
<evidence type="ECO:0000256" key="1">
    <source>
        <dbReference type="ARBA" id="ARBA00004141"/>
    </source>
</evidence>
<organism evidence="5 6">
    <name type="scientific">Eubacterium uniforme</name>
    <dbReference type="NCBI Taxonomy" id="39495"/>
    <lineage>
        <taxon>Bacteria</taxon>
        <taxon>Bacillati</taxon>
        <taxon>Bacillota</taxon>
        <taxon>Clostridia</taxon>
        <taxon>Eubacteriales</taxon>
        <taxon>Eubacteriaceae</taxon>
        <taxon>Eubacterium</taxon>
    </lineage>
</organism>
<evidence type="ECO:0000256" key="3">
    <source>
        <dbReference type="SAM" id="Phobius"/>
    </source>
</evidence>
<sequence>MKIIKYAFALGLIAVAMFVPFQKYYPGLDESVYENIKIGFFMFAYFVVAITPIIKTMDMLSNKDIFEYNHVVVISTLAFLALGQYMKAVLCMAIYGMLFDLSYSLIRSVKEDIINRFDLGTNVVHMVVGETKADVDITQIEKGMNILVNPGEKVPLDGYVVKGMAHVDMSPFCNDGGTMAVVPGAFVKSGVYVIDEKIELEVKNDKKTCFTTRLFDNIKNADVEISKTEDEAITLSIILMVFFTVFSIGIMFLAPALGGFKNFKPWIIKGFSVMLMTCGITITSTAGISGLVGLYKCFRNGVYVKDENALSKLARIRAVVFDVEMATHRFASKAVMIAKSFGISKYAILSDANEGEVKRAGSLAGIDEGTCYGSLTMPEMFERLKSMDDFSPQLMFIGDYKTDSVMISRASVGTACGLIESNDDFMDFHSASVISMKDDPVPLIENIKVAFEQERLTDGNIKLAVLYKLAAIGLIMAGILPIVTAMLIEIMLEVILIIRSTNIK</sequence>
<dbReference type="SUPFAM" id="SSF81653">
    <property type="entry name" value="Calcium ATPase, transduction domain A"/>
    <property type="match status" value="1"/>
</dbReference>
<reference evidence="5 6" key="1">
    <citation type="submission" date="2017-02" db="EMBL/GenBank/DDBJ databases">
        <authorList>
            <person name="Peterson S.W."/>
        </authorList>
    </citation>
    <scope>NUCLEOTIDE SEQUENCE [LARGE SCALE GENOMIC DNA]</scope>
    <source>
        <strain evidence="5 6">ATCC 35992</strain>
    </source>
</reference>
<dbReference type="SUPFAM" id="SSF56784">
    <property type="entry name" value="HAD-like"/>
    <property type="match status" value="1"/>
</dbReference>